<comment type="caution">
    <text evidence="1">The sequence shown here is derived from an EMBL/GenBank/DDBJ whole genome shotgun (WGS) entry which is preliminary data.</text>
</comment>
<dbReference type="PANTHER" id="PTHR12197:SF251">
    <property type="entry name" value="EG:BACR7C10.4 PROTEIN"/>
    <property type="match status" value="1"/>
</dbReference>
<evidence type="ECO:0000313" key="1">
    <source>
        <dbReference type="EMBL" id="KAL5109163.1"/>
    </source>
</evidence>
<reference evidence="1 2" key="1">
    <citation type="journal article" date="2022" name="Front. Cell. Infect. Microbiol.">
        <title>The Genomes of Two Strains of Taenia crassiceps the Animal Model for the Study of Human Cysticercosis.</title>
        <authorList>
            <person name="Bobes R.J."/>
            <person name="Estrada K."/>
            <person name="Rios-Valencia D.G."/>
            <person name="Calderon-Gallegos A."/>
            <person name="de la Torre P."/>
            <person name="Carrero J.C."/>
            <person name="Sanchez-Flores A."/>
            <person name="Laclette J.P."/>
        </authorList>
    </citation>
    <scope>NUCLEOTIDE SEQUENCE [LARGE SCALE GENOMIC DNA]</scope>
    <source>
        <strain evidence="1">WFUcys</strain>
    </source>
</reference>
<protein>
    <submittedName>
        <fullName evidence="1">N-lysine methyltransferase SMYD2-A</fullName>
    </submittedName>
</protein>
<dbReference type="GO" id="GO:0032259">
    <property type="term" value="P:methylation"/>
    <property type="evidence" value="ECO:0007669"/>
    <property type="project" value="UniProtKB-KW"/>
</dbReference>
<dbReference type="InterPro" id="IPR050869">
    <property type="entry name" value="H3K4_H4K5_MeTrfase"/>
</dbReference>
<dbReference type="PANTHER" id="PTHR12197">
    <property type="entry name" value="HISTONE-LYSINE N-METHYLTRANSFERASE SMYD"/>
    <property type="match status" value="1"/>
</dbReference>
<dbReference type="Proteomes" id="UP001651158">
    <property type="component" value="Unassembled WGS sequence"/>
</dbReference>
<evidence type="ECO:0000313" key="2">
    <source>
        <dbReference type="Proteomes" id="UP001651158"/>
    </source>
</evidence>
<sequence>MVRRGAGIYEDDPFFESLVSRRLILLNFHASLDVEELIANDETRLMMEQAYAMLMAFSNKSVNVSKLHFFRLFGRIKINAFHLTNDFGDAIGVALFERSAKLDHSCIPNADFSFVGKRINVIASDEILDASQIRISYVDVLMSTKKRQEELFNGYFFVCNCRRCSDFEQDFDARIPPCCGERMRRLKVDALDDGEVVSWPPEANSLLPSLARYSTLAPDEVYICEKCHRSYDTAVFDALECRCYEINTFEDAIELYKACAAAANTGNNGYLHLVYNHQDSLSLLRLCRTMVVTYKVDEDSLDGEELDLMLEAGLRLARCFDCVGSKYHDFCGHLFVCSLVCALLGLLGSVVSSMETRLSVSGSEGDIDGVTLERLGRFSEAFVHTTMTFVPCIKRFALHLPCVSEQLHRLRRFANNLNVKI</sequence>
<name>A0ABR4QJA3_9CEST</name>
<dbReference type="Gene3D" id="2.170.270.10">
    <property type="entry name" value="SET domain"/>
    <property type="match status" value="1"/>
</dbReference>
<keyword evidence="2" id="KW-1185">Reference proteome</keyword>
<gene>
    <name evidence="1" type="ORF">TcWFU_007080</name>
</gene>
<keyword evidence="1" id="KW-0489">Methyltransferase</keyword>
<dbReference type="SUPFAM" id="SSF82199">
    <property type="entry name" value="SET domain"/>
    <property type="match status" value="1"/>
</dbReference>
<keyword evidence="1" id="KW-0808">Transferase</keyword>
<dbReference type="EMBL" id="JAKROA010000003">
    <property type="protein sequence ID" value="KAL5109163.1"/>
    <property type="molecule type" value="Genomic_DNA"/>
</dbReference>
<accession>A0ABR4QJA3</accession>
<dbReference type="InterPro" id="IPR046341">
    <property type="entry name" value="SET_dom_sf"/>
</dbReference>
<proteinExistence type="predicted"/>
<organism evidence="1 2">
    <name type="scientific">Taenia crassiceps</name>
    <dbReference type="NCBI Taxonomy" id="6207"/>
    <lineage>
        <taxon>Eukaryota</taxon>
        <taxon>Metazoa</taxon>
        <taxon>Spiralia</taxon>
        <taxon>Lophotrochozoa</taxon>
        <taxon>Platyhelminthes</taxon>
        <taxon>Cestoda</taxon>
        <taxon>Eucestoda</taxon>
        <taxon>Cyclophyllidea</taxon>
        <taxon>Taeniidae</taxon>
        <taxon>Taenia</taxon>
    </lineage>
</organism>
<dbReference type="GO" id="GO:0008168">
    <property type="term" value="F:methyltransferase activity"/>
    <property type="evidence" value="ECO:0007669"/>
    <property type="project" value="UniProtKB-KW"/>
</dbReference>